<dbReference type="GO" id="GO:0016757">
    <property type="term" value="F:glycosyltransferase activity"/>
    <property type="evidence" value="ECO:0007669"/>
    <property type="project" value="UniProtKB-KW"/>
</dbReference>
<reference evidence="6" key="1">
    <citation type="submission" date="2023-07" db="EMBL/GenBank/DDBJ databases">
        <title>Comparative genomics of wheat-associated soil bacteria to identify genetic determinants of phenazine resistance.</title>
        <authorList>
            <person name="Mouncey N."/>
        </authorList>
    </citation>
    <scope>NUCLEOTIDE SEQUENCE</scope>
    <source>
        <strain evidence="6">V4I22</strain>
    </source>
</reference>
<evidence type="ECO:0000256" key="3">
    <source>
        <dbReference type="ARBA" id="ARBA00022679"/>
    </source>
</evidence>
<evidence type="ECO:0000313" key="6">
    <source>
        <dbReference type="EMBL" id="MDQ0909170.1"/>
    </source>
</evidence>
<keyword evidence="5" id="KW-0812">Transmembrane</keyword>
<feature type="transmembrane region" description="Helical" evidence="5">
    <location>
        <begin position="359"/>
        <end position="381"/>
    </location>
</feature>
<evidence type="ECO:0000256" key="5">
    <source>
        <dbReference type="SAM" id="Phobius"/>
    </source>
</evidence>
<dbReference type="PANTHER" id="PTHR43630">
    <property type="entry name" value="POLY-BETA-1,6-N-ACETYL-D-GLUCOSAMINE SYNTHASE"/>
    <property type="match status" value="1"/>
</dbReference>
<evidence type="ECO:0000256" key="4">
    <source>
        <dbReference type="SAM" id="MobiDB-lite"/>
    </source>
</evidence>
<keyword evidence="5" id="KW-1133">Transmembrane helix</keyword>
<comment type="similarity">
    <text evidence="1">Belongs to the glycosyltransferase 2 family.</text>
</comment>
<dbReference type="Pfam" id="PF13641">
    <property type="entry name" value="Glyco_tranf_2_3"/>
    <property type="match status" value="1"/>
</dbReference>
<name>A0AAW8FJ56_9ACTN</name>
<dbReference type="EC" id="2.4.1.-" evidence="6"/>
<evidence type="ECO:0000256" key="2">
    <source>
        <dbReference type="ARBA" id="ARBA00022676"/>
    </source>
</evidence>
<sequence>MPGVNHQHTRGLPVLHPTTTVGAPDPRSPRPHRHAARRAHAAPDEFDGPQRLLALIPAHNEQDRIADAIQGLWRQTRRPDLIVVVADNCTDATAEIAVAHGARVFVTQGNTHKKAGALNQAIAWVLPHLEDRDVLLVQDADTVLSPWFSETALGTFNRKVGAVGGVFYGEDGGGLLGLLQRMEFHRYAWELERTGGKAQVLTGTGTMFRARVLREVRAARREGVLGGGQAYYSLASLTEDDEMTKAVKTLGYRTMSPAGCAVTTEVMPTLGKLWHQRLRWQRGALENLRDYGWTRVTARYFMQQLLMGFGALSFLVYLTYMVTYTMLYGWPGFSPFWTAIGLVFVVEKTVSVRRAGPRAVLVAALMIPEMLYDLFQHAVYFSSLWGLLRRSEEKWVAT</sequence>
<accession>A0AAW8FJ56</accession>
<keyword evidence="2 6" id="KW-0328">Glycosyltransferase</keyword>
<dbReference type="AlphaFoldDB" id="A0AAW8FJ56"/>
<gene>
    <name evidence="6" type="ORF">QFZ22_005155</name>
</gene>
<comment type="caution">
    <text evidence="6">The sequence shown here is derived from an EMBL/GenBank/DDBJ whole genome shotgun (WGS) entry which is preliminary data.</text>
</comment>
<protein>
    <submittedName>
        <fullName evidence="6">Biofilm PGA synthesis N-glycosyltransferase PgaC</fullName>
        <ecNumber evidence="6">2.4.1.-</ecNumber>
    </submittedName>
</protein>
<organism evidence="6 7">
    <name type="scientific">Streptomyces canus</name>
    <dbReference type="NCBI Taxonomy" id="58343"/>
    <lineage>
        <taxon>Bacteria</taxon>
        <taxon>Bacillati</taxon>
        <taxon>Actinomycetota</taxon>
        <taxon>Actinomycetes</taxon>
        <taxon>Kitasatosporales</taxon>
        <taxon>Streptomycetaceae</taxon>
        <taxon>Streptomyces</taxon>
        <taxon>Streptomyces aurantiacus group</taxon>
    </lineage>
</organism>
<keyword evidence="5" id="KW-0472">Membrane</keyword>
<feature type="region of interest" description="Disordered" evidence="4">
    <location>
        <begin position="1"/>
        <end position="44"/>
    </location>
</feature>
<dbReference type="Gene3D" id="3.90.550.10">
    <property type="entry name" value="Spore Coat Polysaccharide Biosynthesis Protein SpsA, Chain A"/>
    <property type="match status" value="1"/>
</dbReference>
<evidence type="ECO:0000313" key="7">
    <source>
        <dbReference type="Proteomes" id="UP001234216"/>
    </source>
</evidence>
<feature type="transmembrane region" description="Helical" evidence="5">
    <location>
        <begin position="328"/>
        <end position="347"/>
    </location>
</feature>
<dbReference type="CDD" id="cd06423">
    <property type="entry name" value="CESA_like"/>
    <property type="match status" value="1"/>
</dbReference>
<dbReference type="PANTHER" id="PTHR43630:SF1">
    <property type="entry name" value="POLY-BETA-1,6-N-ACETYL-D-GLUCOSAMINE SYNTHASE"/>
    <property type="match status" value="1"/>
</dbReference>
<dbReference type="SUPFAM" id="SSF53448">
    <property type="entry name" value="Nucleotide-diphospho-sugar transferases"/>
    <property type="match status" value="1"/>
</dbReference>
<feature type="transmembrane region" description="Helical" evidence="5">
    <location>
        <begin position="305"/>
        <end position="322"/>
    </location>
</feature>
<dbReference type="Proteomes" id="UP001234216">
    <property type="component" value="Unassembled WGS sequence"/>
</dbReference>
<dbReference type="EMBL" id="JAUSZV010000005">
    <property type="protein sequence ID" value="MDQ0909170.1"/>
    <property type="molecule type" value="Genomic_DNA"/>
</dbReference>
<dbReference type="InterPro" id="IPR029044">
    <property type="entry name" value="Nucleotide-diphossugar_trans"/>
</dbReference>
<feature type="compositionally biased region" description="Basic residues" evidence="4">
    <location>
        <begin position="29"/>
        <end position="40"/>
    </location>
</feature>
<keyword evidence="3 6" id="KW-0808">Transferase</keyword>
<proteinExistence type="inferred from homology"/>
<evidence type="ECO:0000256" key="1">
    <source>
        <dbReference type="ARBA" id="ARBA00006739"/>
    </source>
</evidence>